<evidence type="ECO:0008006" key="7">
    <source>
        <dbReference type="Google" id="ProtNLM"/>
    </source>
</evidence>
<dbReference type="AlphaFoldDB" id="A0ABD3QWY5"/>
<evidence type="ECO:0000256" key="3">
    <source>
        <dbReference type="ARBA" id="ARBA00023242"/>
    </source>
</evidence>
<comment type="subcellular location">
    <subcellularLocation>
        <location evidence="1">Nucleus</location>
    </subcellularLocation>
</comment>
<feature type="compositionally biased region" description="Acidic residues" evidence="4">
    <location>
        <begin position="106"/>
        <end position="142"/>
    </location>
</feature>
<organism evidence="5 6">
    <name type="scientific">Cyclotella atomus</name>
    <dbReference type="NCBI Taxonomy" id="382360"/>
    <lineage>
        <taxon>Eukaryota</taxon>
        <taxon>Sar</taxon>
        <taxon>Stramenopiles</taxon>
        <taxon>Ochrophyta</taxon>
        <taxon>Bacillariophyta</taxon>
        <taxon>Coscinodiscophyceae</taxon>
        <taxon>Thalassiosirophycidae</taxon>
        <taxon>Stephanodiscales</taxon>
        <taxon>Stephanodiscaceae</taxon>
        <taxon>Cyclotella</taxon>
    </lineage>
</organism>
<feature type="compositionally biased region" description="Basic and acidic residues" evidence="4">
    <location>
        <begin position="197"/>
        <end position="212"/>
    </location>
</feature>
<feature type="compositionally biased region" description="Acidic residues" evidence="4">
    <location>
        <begin position="803"/>
        <end position="823"/>
    </location>
</feature>
<feature type="region of interest" description="Disordered" evidence="4">
    <location>
        <begin position="101"/>
        <end position="145"/>
    </location>
</feature>
<feature type="compositionally biased region" description="Basic and acidic residues" evidence="4">
    <location>
        <begin position="158"/>
        <end position="167"/>
    </location>
</feature>
<keyword evidence="6" id="KW-1185">Reference proteome</keyword>
<feature type="region of interest" description="Disordered" evidence="4">
    <location>
        <begin position="749"/>
        <end position="833"/>
    </location>
</feature>
<comment type="caution">
    <text evidence="5">The sequence shown here is derived from an EMBL/GenBank/DDBJ whole genome shotgun (WGS) entry which is preliminary data.</text>
</comment>
<evidence type="ECO:0000256" key="1">
    <source>
        <dbReference type="ARBA" id="ARBA00004123"/>
    </source>
</evidence>
<feature type="compositionally biased region" description="Acidic residues" evidence="4">
    <location>
        <begin position="176"/>
        <end position="196"/>
    </location>
</feature>
<accession>A0ABD3QWY5</accession>
<comment type="similarity">
    <text evidence="2">Belongs to the NOC2 family.</text>
</comment>
<dbReference type="InterPro" id="IPR005343">
    <property type="entry name" value="Noc2"/>
</dbReference>
<gene>
    <name evidence="5" type="ORF">ACHAWO_011464</name>
</gene>
<evidence type="ECO:0000256" key="4">
    <source>
        <dbReference type="SAM" id="MobiDB-lite"/>
    </source>
</evidence>
<dbReference type="EMBL" id="JALLPJ020000032">
    <property type="protein sequence ID" value="KAL3804739.1"/>
    <property type="molecule type" value="Genomic_DNA"/>
</dbReference>
<feature type="region of interest" description="Disordered" evidence="4">
    <location>
        <begin position="34"/>
        <end position="85"/>
    </location>
</feature>
<dbReference type="PANTHER" id="PTHR12687:SF4">
    <property type="entry name" value="NUCLEOLAR COMPLEX PROTEIN 2 HOMOLOG"/>
    <property type="match status" value="1"/>
</dbReference>
<feature type="compositionally biased region" description="Basic and acidic residues" evidence="4">
    <location>
        <begin position="759"/>
        <end position="774"/>
    </location>
</feature>
<dbReference type="Proteomes" id="UP001530400">
    <property type="component" value="Unassembled WGS sequence"/>
</dbReference>
<evidence type="ECO:0000256" key="2">
    <source>
        <dbReference type="ARBA" id="ARBA00005907"/>
    </source>
</evidence>
<evidence type="ECO:0000313" key="6">
    <source>
        <dbReference type="Proteomes" id="UP001530400"/>
    </source>
</evidence>
<reference evidence="5 6" key="1">
    <citation type="submission" date="2024-10" db="EMBL/GenBank/DDBJ databases">
        <title>Updated reference genomes for cyclostephanoid diatoms.</title>
        <authorList>
            <person name="Roberts W.R."/>
            <person name="Alverson A.J."/>
        </authorList>
    </citation>
    <scope>NUCLEOTIDE SEQUENCE [LARGE SCALE GENOMIC DNA]</scope>
    <source>
        <strain evidence="5 6">AJA010-31</strain>
    </source>
</reference>
<feature type="compositionally biased region" description="Basic and acidic residues" evidence="4">
    <location>
        <begin position="57"/>
        <end position="82"/>
    </location>
</feature>
<protein>
    <recommendedName>
        <fullName evidence="7">Nucleolar complex protein 2 homolog</fullName>
    </recommendedName>
</protein>
<evidence type="ECO:0000313" key="5">
    <source>
        <dbReference type="EMBL" id="KAL3804739.1"/>
    </source>
</evidence>
<feature type="region of interest" description="Disordered" evidence="4">
    <location>
        <begin position="158"/>
        <end position="213"/>
    </location>
</feature>
<feature type="region of interest" description="Disordered" evidence="4">
    <location>
        <begin position="299"/>
        <end position="332"/>
    </location>
</feature>
<dbReference type="PANTHER" id="PTHR12687">
    <property type="entry name" value="NUCLEOLAR COMPLEX 2 AND RAD4-RELATED"/>
    <property type="match status" value="1"/>
</dbReference>
<name>A0ABD3QWY5_9STRA</name>
<proteinExistence type="inferred from homology"/>
<dbReference type="Pfam" id="PF03715">
    <property type="entry name" value="Noc2"/>
    <property type="match status" value="1"/>
</dbReference>
<feature type="compositionally biased region" description="Acidic residues" evidence="4">
    <location>
        <begin position="307"/>
        <end position="316"/>
    </location>
</feature>
<keyword evidence="3" id="KW-0539">Nucleus</keyword>
<dbReference type="GO" id="GO:0005634">
    <property type="term" value="C:nucleus"/>
    <property type="evidence" value="ECO:0007669"/>
    <property type="project" value="UniProtKB-SubCell"/>
</dbReference>
<feature type="region of interest" description="Disordered" evidence="4">
    <location>
        <begin position="250"/>
        <end position="270"/>
    </location>
</feature>
<sequence>MITSIKLRNIYPHQTINTMVKTTKRARKFIAKGGVKALKKDGNKKKKPKPTLNPQEAAKERADREAQQKQLAEKERDDKDFVADGNLGELDINSFFEAVGKKIEDGDSGSDEDDEAEEASENSIDEDIDDLESLGSEEEDIAASEARLKKQLEKLAEKDPEFHKYLAENESSLLEFGDDEDEDDDDMEDEMENENVEVEKQQKSKEEGDDKFLVTPQRLEQLEQSAFASHSIKGLKRIISAYKTACHLSDASTQQQQEDSDEEDAPKKKKEFQITSPVVFDRLMAVCLSGCSDEFRGHLLGESKGDDDSEESDEEGESKATANNVDVNKPLSPKTFMKSSHWPTLRPYLESFLKSTLHLLSEAGKEANLLKFVLQALANYVPFLSAFPKISKSMLKTCVKMWSAPLDTSQEYQVVRLQAFLRIRQLAITQPYPFIEECLKMTYLSYAQRSRFGTASNVTTVLPTLTFMGNCIVELYTLDYASAYQHAFVYIRQLALHLRTALMKKTKESLAVVYCWQYMHCLKLWVAVLSAACGKYGNTESDISSKLGGGAGKDEEANLLRSLVFPLTEIILGVTKLVPIAKYTPLRLHCVRLLQQLAASTESFIPTTFLLLGVLDSKEIRSKPLRDDGKSKQMSKTAVRGIRLPLILKLPKEGTLRTVEQLDAVLKETFLLLNREIDLYRYSPAFPEFTFVILQRLRKASSVFNKEVNNGRWRAYSKGSIELCEKYANFAVQERASLVDAPKDVRRSEALKPSNIPTMRERHDAAVSKEKRLEAAANPLVSSSKSKSDDRKDRKKKKQEQIAEVDESSDDEKFEDDESEEDEKPPKPVTKKRKLAVVNEADLKNIEALEEEDEIREGVVWSDSE</sequence>